<comment type="caution">
    <text evidence="2">The sequence shown here is derived from an EMBL/GenBank/DDBJ whole genome shotgun (WGS) entry which is preliminary data.</text>
</comment>
<dbReference type="AlphaFoldDB" id="A0AAV8U688"/>
<feature type="region of interest" description="Disordered" evidence="1">
    <location>
        <begin position="1"/>
        <end position="54"/>
    </location>
</feature>
<reference evidence="2 3" key="1">
    <citation type="submission" date="2021-09" db="EMBL/GenBank/DDBJ databases">
        <title>Genomic insights and catalytic innovation underlie evolution of tropane alkaloids biosynthesis.</title>
        <authorList>
            <person name="Wang Y.-J."/>
            <person name="Tian T."/>
            <person name="Huang J.-P."/>
            <person name="Huang S.-X."/>
        </authorList>
    </citation>
    <scope>NUCLEOTIDE SEQUENCE [LARGE SCALE GENOMIC DNA]</scope>
    <source>
        <strain evidence="2">KIB-2018</strain>
        <tissue evidence="2">Leaf</tissue>
    </source>
</reference>
<dbReference type="EMBL" id="JAIWQS010000001">
    <property type="protein sequence ID" value="KAJ8773840.1"/>
    <property type="molecule type" value="Genomic_DNA"/>
</dbReference>
<organism evidence="2 3">
    <name type="scientific">Erythroxylum novogranatense</name>
    <dbReference type="NCBI Taxonomy" id="1862640"/>
    <lineage>
        <taxon>Eukaryota</taxon>
        <taxon>Viridiplantae</taxon>
        <taxon>Streptophyta</taxon>
        <taxon>Embryophyta</taxon>
        <taxon>Tracheophyta</taxon>
        <taxon>Spermatophyta</taxon>
        <taxon>Magnoliopsida</taxon>
        <taxon>eudicotyledons</taxon>
        <taxon>Gunneridae</taxon>
        <taxon>Pentapetalae</taxon>
        <taxon>rosids</taxon>
        <taxon>fabids</taxon>
        <taxon>Malpighiales</taxon>
        <taxon>Erythroxylaceae</taxon>
        <taxon>Erythroxylum</taxon>
    </lineage>
</organism>
<feature type="compositionally biased region" description="Pro residues" evidence="1">
    <location>
        <begin position="1"/>
        <end position="11"/>
    </location>
</feature>
<protein>
    <submittedName>
        <fullName evidence="2">Uncharacterized protein</fullName>
    </submittedName>
</protein>
<evidence type="ECO:0000313" key="2">
    <source>
        <dbReference type="EMBL" id="KAJ8773840.1"/>
    </source>
</evidence>
<evidence type="ECO:0000313" key="3">
    <source>
        <dbReference type="Proteomes" id="UP001159364"/>
    </source>
</evidence>
<sequence length="196" mass="21723">MTDSPPPPTHPPVAYEPSPAATNATPSPTPTHLSSNTTIGDGGHARQPGSVGDDGQKYITFINDQFVPSGMVSRHMTSTFKEMIEPDGYTWKNITAATKQLYFHEFEKAFFWDATLDGSIYKFPERRARTRYRDFINAINKAGARPRFISEDIWNRWLAYWASPAAMSISGRNSANKYGSPGQQSLPVHTGGSITH</sequence>
<evidence type="ECO:0000256" key="1">
    <source>
        <dbReference type="SAM" id="MobiDB-lite"/>
    </source>
</evidence>
<dbReference type="Proteomes" id="UP001159364">
    <property type="component" value="Linkage Group LG01"/>
</dbReference>
<proteinExistence type="predicted"/>
<accession>A0AAV8U688</accession>
<name>A0AAV8U688_9ROSI</name>
<keyword evidence="3" id="KW-1185">Reference proteome</keyword>
<feature type="compositionally biased region" description="Low complexity" evidence="1">
    <location>
        <begin position="17"/>
        <end position="26"/>
    </location>
</feature>
<feature type="region of interest" description="Disordered" evidence="1">
    <location>
        <begin position="176"/>
        <end position="196"/>
    </location>
</feature>
<gene>
    <name evidence="2" type="ORF">K2173_008303</name>
</gene>